<dbReference type="PROSITE" id="PS50046">
    <property type="entry name" value="PHYTOCHROME_2"/>
    <property type="match status" value="1"/>
</dbReference>
<feature type="domain" description="Phytochrome chromophore attachment site" evidence="1">
    <location>
        <begin position="40"/>
        <end position="200"/>
    </location>
</feature>
<dbReference type="Pfam" id="PF00990">
    <property type="entry name" value="GGDEF"/>
    <property type="match status" value="1"/>
</dbReference>
<dbReference type="SMART" id="SM00065">
    <property type="entry name" value="GAF"/>
    <property type="match status" value="2"/>
</dbReference>
<dbReference type="CDD" id="cd01948">
    <property type="entry name" value="EAL"/>
    <property type="match status" value="1"/>
</dbReference>
<dbReference type="PROSITE" id="PS50887">
    <property type="entry name" value="GGDEF"/>
    <property type="match status" value="1"/>
</dbReference>
<dbReference type="PANTHER" id="PTHR44757">
    <property type="entry name" value="DIGUANYLATE CYCLASE DGCP"/>
    <property type="match status" value="1"/>
</dbReference>
<dbReference type="Pfam" id="PF00360">
    <property type="entry name" value="PHY"/>
    <property type="match status" value="1"/>
</dbReference>
<feature type="domain" description="GGDEF" evidence="3">
    <location>
        <begin position="486"/>
        <end position="619"/>
    </location>
</feature>
<dbReference type="SMART" id="SM00267">
    <property type="entry name" value="GGDEF"/>
    <property type="match status" value="1"/>
</dbReference>
<proteinExistence type="predicted"/>
<sequence>MVRRKKTQAIQQKVRTMPARSYDRESLLNRITTRIRQSLELQEILATTAREIRTFLGMDRVKIYRFTLEGSGEVIAESIRENRLPSLLGLRFPAEDIPPQARKMFVKARQRVIIDVATGHKTQEQLDCPSTGKTFASEDIRYSPVDPCHIEYLMAMGVKSSLTIPILHQNSLWGLLACHNAIQRRFSEQELQVVQLLVDQMSIAIAQSNLLHTARQQAHHEAAINHISSLLHSPLKLTEIRQAVLEETVQALQGNGGRLFITADTTGRPAQIYTYGDQPSLPWLEETSLWQSILNGEKGVASQSYRENNQDIQPHNLHNCEGRSIKSSFILHPSSSPYTIKDLYREPQLKSLASSFGSTTIRSILIVPLRYHQQCVGCLTIFRNEISTETLWAGKHNLDDRNLRPRVSFEAWREIKQAQAKEWSPEELKLAQAIGTHLYMAVMQRRVEDTIRHQASHDLLTGLPNRLLFNDRLSLALANAHLSRDEMLAVVFLDLDGFKRINDTLGHAVGDQLLQAAARRLKDCLRDTDIVARWGGDEFTIMLSPVTCADDATKIAQRILGGLNVPFRFEEQELYIKASLGIALAPYDGEDAETLLKNADAAMYRAKQQGRNNYQLYTPALGARALERLVLENRLYKALEREEFLLHYQPQVNLITGQIVGMEALIRWNSSDLGFISPYQFIPLAEETGLICPIGEWVLRTACAQNRLWQSQGLPQFRIAVNLSARQFQQNNLLKIIDQILAETGLEPYFLELEITESIAMQDVDLTISVLRKLQNMGIQISMDDFGTGYSSLSYLKHFPLDTLKIDRSFIRDLMRNPHDAAIVKAIMALGHGLNLKVIAEGVETPEQLEFLRSVECDGLQGYLFSPPVAAQAATEIIKNGKLNMKN</sequence>
<accession>A0ABV0JJ64</accession>
<dbReference type="PROSITE" id="PS50883">
    <property type="entry name" value="EAL"/>
    <property type="match status" value="1"/>
</dbReference>
<keyword evidence="5" id="KW-1185">Reference proteome</keyword>
<name>A0ABV0JJ64_9CYAN</name>
<organism evidence="4 5">
    <name type="scientific">Funiculus sociatus GB2-A5</name>
    <dbReference type="NCBI Taxonomy" id="2933946"/>
    <lineage>
        <taxon>Bacteria</taxon>
        <taxon>Bacillati</taxon>
        <taxon>Cyanobacteriota</taxon>
        <taxon>Cyanophyceae</taxon>
        <taxon>Coleofasciculales</taxon>
        <taxon>Coleofasciculaceae</taxon>
        <taxon>Funiculus</taxon>
    </lineage>
</organism>
<feature type="domain" description="EAL" evidence="2">
    <location>
        <begin position="628"/>
        <end position="882"/>
    </location>
</feature>
<evidence type="ECO:0000313" key="5">
    <source>
        <dbReference type="Proteomes" id="UP001442494"/>
    </source>
</evidence>
<dbReference type="InterPro" id="IPR052155">
    <property type="entry name" value="Biofilm_reg_signaling"/>
</dbReference>
<dbReference type="Gene3D" id="3.30.70.270">
    <property type="match status" value="1"/>
</dbReference>
<dbReference type="CDD" id="cd01949">
    <property type="entry name" value="GGDEF"/>
    <property type="match status" value="1"/>
</dbReference>
<dbReference type="RefSeq" id="WP_199295462.1">
    <property type="nucleotide sequence ID" value="NZ_JAMPKK010000004.1"/>
</dbReference>
<dbReference type="InterPro" id="IPR003018">
    <property type="entry name" value="GAF"/>
</dbReference>
<dbReference type="InterPro" id="IPR029787">
    <property type="entry name" value="Nucleotide_cyclase"/>
</dbReference>
<dbReference type="SUPFAM" id="SSF141868">
    <property type="entry name" value="EAL domain-like"/>
    <property type="match status" value="1"/>
</dbReference>
<evidence type="ECO:0000259" key="3">
    <source>
        <dbReference type="PROSITE" id="PS50887"/>
    </source>
</evidence>
<evidence type="ECO:0000313" key="4">
    <source>
        <dbReference type="EMBL" id="MEP0863461.1"/>
    </source>
</evidence>
<dbReference type="InterPro" id="IPR001633">
    <property type="entry name" value="EAL_dom"/>
</dbReference>
<evidence type="ECO:0000259" key="1">
    <source>
        <dbReference type="PROSITE" id="PS50046"/>
    </source>
</evidence>
<dbReference type="Pfam" id="PF00563">
    <property type="entry name" value="EAL"/>
    <property type="match status" value="1"/>
</dbReference>
<dbReference type="Gene3D" id="3.20.20.450">
    <property type="entry name" value="EAL domain"/>
    <property type="match status" value="1"/>
</dbReference>
<dbReference type="InterPro" id="IPR000160">
    <property type="entry name" value="GGDEF_dom"/>
</dbReference>
<dbReference type="InterPro" id="IPR043128">
    <property type="entry name" value="Rev_trsase/Diguanyl_cyclase"/>
</dbReference>
<dbReference type="InterPro" id="IPR013515">
    <property type="entry name" value="Phytochrome_cen-reg"/>
</dbReference>
<dbReference type="Gene3D" id="3.30.450.40">
    <property type="match status" value="2"/>
</dbReference>
<dbReference type="SUPFAM" id="SSF55781">
    <property type="entry name" value="GAF domain-like"/>
    <property type="match status" value="2"/>
</dbReference>
<dbReference type="EMBL" id="JAMPKK010000004">
    <property type="protein sequence ID" value="MEP0863461.1"/>
    <property type="molecule type" value="Genomic_DNA"/>
</dbReference>
<dbReference type="NCBIfam" id="TIGR00254">
    <property type="entry name" value="GGDEF"/>
    <property type="match status" value="1"/>
</dbReference>
<dbReference type="Pfam" id="PF01590">
    <property type="entry name" value="GAF"/>
    <property type="match status" value="1"/>
</dbReference>
<gene>
    <name evidence="4" type="ORF">NDI37_03140</name>
</gene>
<dbReference type="InterPro" id="IPR016132">
    <property type="entry name" value="Phyto_chromo_attachment"/>
</dbReference>
<dbReference type="SUPFAM" id="SSF55073">
    <property type="entry name" value="Nucleotide cyclase"/>
    <property type="match status" value="1"/>
</dbReference>
<comment type="caution">
    <text evidence="4">The sequence shown here is derived from an EMBL/GenBank/DDBJ whole genome shotgun (WGS) entry which is preliminary data.</text>
</comment>
<dbReference type="Proteomes" id="UP001442494">
    <property type="component" value="Unassembled WGS sequence"/>
</dbReference>
<dbReference type="InterPro" id="IPR035919">
    <property type="entry name" value="EAL_sf"/>
</dbReference>
<evidence type="ECO:0000259" key="2">
    <source>
        <dbReference type="PROSITE" id="PS50883"/>
    </source>
</evidence>
<dbReference type="SMART" id="SM00052">
    <property type="entry name" value="EAL"/>
    <property type="match status" value="1"/>
</dbReference>
<dbReference type="InterPro" id="IPR029016">
    <property type="entry name" value="GAF-like_dom_sf"/>
</dbReference>
<protein>
    <submittedName>
        <fullName evidence="4">EAL domain-containing protein</fullName>
    </submittedName>
</protein>
<reference evidence="4 5" key="1">
    <citation type="submission" date="2022-04" db="EMBL/GenBank/DDBJ databases">
        <title>Positive selection, recombination, and allopatry shape intraspecific diversity of widespread and dominant cyanobacteria.</title>
        <authorList>
            <person name="Wei J."/>
            <person name="Shu W."/>
            <person name="Hu C."/>
        </authorList>
    </citation>
    <scope>NUCLEOTIDE SEQUENCE [LARGE SCALE GENOMIC DNA]</scope>
    <source>
        <strain evidence="4 5">GB2-A5</strain>
    </source>
</reference>
<dbReference type="PANTHER" id="PTHR44757:SF2">
    <property type="entry name" value="BIOFILM ARCHITECTURE MAINTENANCE PROTEIN MBAA"/>
    <property type="match status" value="1"/>
</dbReference>